<dbReference type="CDD" id="cd19531">
    <property type="entry name" value="LCL_NRPS-like"/>
    <property type="match status" value="3"/>
</dbReference>
<dbReference type="SMART" id="SM00823">
    <property type="entry name" value="PKS_PP"/>
    <property type="match status" value="4"/>
</dbReference>
<dbReference type="InterPro" id="IPR029058">
    <property type="entry name" value="AB_hydrolase_fold"/>
</dbReference>
<dbReference type="InterPro" id="IPR001242">
    <property type="entry name" value="Condensation_dom"/>
</dbReference>
<dbReference type="Gene3D" id="1.10.1200.10">
    <property type="entry name" value="ACP-like"/>
    <property type="match status" value="4"/>
</dbReference>
<dbReference type="InterPro" id="IPR045851">
    <property type="entry name" value="AMP-bd_C_sf"/>
</dbReference>
<dbReference type="Pfam" id="PF00668">
    <property type="entry name" value="Condensation"/>
    <property type="match status" value="3"/>
</dbReference>
<dbReference type="CDD" id="cd12117">
    <property type="entry name" value="A_NRPS_Srf_like"/>
    <property type="match status" value="1"/>
</dbReference>
<gene>
    <name evidence="5" type="ORF">SAMN04488504_1111</name>
</gene>
<accession>A0ABY0MZ40</accession>
<protein>
    <submittedName>
        <fullName evidence="5">Amino acid adenylation domain-containing protein</fullName>
    </submittedName>
</protein>
<feature type="domain" description="Carrier" evidence="4">
    <location>
        <begin position="2445"/>
        <end position="2520"/>
    </location>
</feature>
<dbReference type="PROSITE" id="PS50075">
    <property type="entry name" value="CARRIER"/>
    <property type="match status" value="4"/>
</dbReference>
<dbReference type="Pfam" id="PF00550">
    <property type="entry name" value="PP-binding"/>
    <property type="match status" value="4"/>
</dbReference>
<comment type="cofactor">
    <cofactor evidence="1">
        <name>pantetheine 4'-phosphate</name>
        <dbReference type="ChEBI" id="CHEBI:47942"/>
    </cofactor>
</comment>
<dbReference type="SUPFAM" id="SSF56801">
    <property type="entry name" value="Acetyl-CoA synthetase-like"/>
    <property type="match status" value="4"/>
</dbReference>
<evidence type="ECO:0000313" key="6">
    <source>
        <dbReference type="Proteomes" id="UP000198717"/>
    </source>
</evidence>
<dbReference type="Pfam" id="PF00501">
    <property type="entry name" value="AMP-binding"/>
    <property type="match status" value="4"/>
</dbReference>
<dbReference type="InterPro" id="IPR001031">
    <property type="entry name" value="Thioesterase"/>
</dbReference>
<dbReference type="EMBL" id="FNAJ01000011">
    <property type="protein sequence ID" value="SDE74575.1"/>
    <property type="molecule type" value="Genomic_DNA"/>
</dbReference>
<proteinExistence type="predicted"/>
<dbReference type="SMART" id="SM00824">
    <property type="entry name" value="PKS_TE"/>
    <property type="match status" value="1"/>
</dbReference>
<dbReference type="Pfam" id="PF13193">
    <property type="entry name" value="AMP-binding_C"/>
    <property type="match status" value="4"/>
</dbReference>
<dbReference type="InterPro" id="IPR000873">
    <property type="entry name" value="AMP-dep_synth/lig_dom"/>
</dbReference>
<dbReference type="NCBIfam" id="NF003417">
    <property type="entry name" value="PRK04813.1"/>
    <property type="match status" value="4"/>
</dbReference>
<dbReference type="Pfam" id="PF00975">
    <property type="entry name" value="Thioesterase"/>
    <property type="match status" value="1"/>
</dbReference>
<reference evidence="5 6" key="1">
    <citation type="submission" date="2016-10" db="EMBL/GenBank/DDBJ databases">
        <authorList>
            <person name="Varghese N."/>
            <person name="Submissions S."/>
        </authorList>
    </citation>
    <scope>NUCLEOTIDE SEQUENCE [LARGE SCALE GENOMIC DNA]</scope>
    <source>
        <strain evidence="5 6">DSM 2260</strain>
    </source>
</reference>
<dbReference type="Gene3D" id="3.30.559.10">
    <property type="entry name" value="Chloramphenicol acetyltransferase-like domain"/>
    <property type="match status" value="3"/>
</dbReference>
<keyword evidence="3" id="KW-0597">Phosphoprotein</keyword>
<dbReference type="Gene3D" id="3.40.50.1820">
    <property type="entry name" value="alpha/beta hydrolase"/>
    <property type="match status" value="1"/>
</dbReference>
<evidence type="ECO:0000313" key="5">
    <source>
        <dbReference type="EMBL" id="SDE74575.1"/>
    </source>
</evidence>
<sequence>EEVWLQLAPISFDASTLEVWGALLHGSRLVVYPAGTPSLEELGRKLESSGVTSLWLTAALFEQMQARQPKALASVRQLLAGGDALPVSRVKERLAAGGVLINGYGPTENTTFSSTYRMERPEEVGASVSIGRPVKNTVAYVLDGAMRPVPVGVPGELYVGGDGLAVGYVGRLELTAERFVPSPYGEGERLYRTGDVVRWLGNGTLEFLGRADTQVKVRGYRIELGEVEAVLAQHGGVNEAVVVAREDGGEGKRLVAYVTVQEGASLDTGALRSHVKQRLPEYMVPSAYVVLEALPLTPNGKVDRKALPVPETQGSKAARFEAPRTATEEKLASIFAEVLNVERVSIDEDFFELGGHSLLATQLVSRVREAFHVELPLRDVFEAPTVEKLAQRIETEPNGTQVLHVPPPRRIERTGSLPLSFAQQRLWFLDQLEPGSSSYNIPIAVKLTGTVQVDALEQSFKALVLRHESLRTTFQSRGGEPAQVIAEESEIQLRVVDLSDLSEAERASEVQRLIAQEAAHPFNLTRGPLLRTVLLKLSEQEHVLVLVMHHIVSDGWSMGVLVREVAALYEACSQGLSSPLPELPLQYADYAVWQREWLQGEVLESQLAWWKEQLQGASQALELPTDKPRPAVQTFRGASRDVQWPRDLWESVKMLAHREGATPFMVLLAAFQMLLSRYSGQDDLCVGSPIANRTRAETEGLIGFFVNTLVLRARLAGNPTFRELLAQVRERTLGAYAHQDIPFERLVEELKPDRDLSRSPLFQVMFILQNTPTVELHLPGLTLAGMDGDSRTSKFDLTLELTETPQGLSVSAVYNSDLFEPVTMDRLTGHLRVLLEAAVQTPDARLGELPLLGAVEQRRLLVEWNDTRSEFVPSTIQALFEAQAAKTPEALAVVAEDSRLTYEALNRRANQLAHHLRSLGVGPDVPVGLYLDRSASAVVGLWGILKAGGAYVPLDVTFPVERIRSVLADAGAQVLVTQAALAEVLRWDAGRVVRLDADASSLLERSERNPEPSAAPENLAYVIFTSGSTGRPKGVAIEHRQLVHYVEGVSRRLDLPEGASFASVSTLAADLGHTAVFPTLCQGGALQLVSRECASDPSALAALFEREAVDCLKIVPAHLQALLASGKPERVLPRQRLVLGGDVSDWALVDRVHELSPDLVVFNHYGPSETTVGVLTLQVERGPQGRASASVPLGRPIPNARVYVLDAYLRPVPVGIPGELCIGGRTVGRGYLGRVDLTAERFVPDAYADEPGARMYRTGDRARLLEDGRVEFLGRMDDQLKVRGYRVELGEVDAALERHPSVRESVVVAHESGTDGKRLVGYAVPKPGHTLEADALRDFVGRTLPDYMVPQALVVLEALPLTPNGKVDRKALPVPGFQPVDAEAFVAPRTATEERLAGLFSEVLGLDRVGIHSGFFELGGHSLLATQAISRIRGAFGVELPLRDLFEAPTVAALAERVDRWVRAGAGFAAPPLKPRAGMTSVLPLSFAQQRLWFLEQLAPGSAFYNVPAVVKVSGPLDVAALERSFDALVRRHESLRTTFRADGGTPVQVIAPVGQVVFTVEDLSGLPDAEQEAQRRADVEALRPFDLAKGPLLRTLLLRLGEREHVLVLMMHHIVSDGWSMGVLVREVAALYEAFSQGRPSPLPELAVQYPDYAVWQREWLKGEVLEAQLGYWKQRLEGAPAALELPTDKARPAVQTYGGALRHEVWPKALWRDLEALGRREGATPFMVLLAAYQVVLSRYAGQEDVCVGAPIAGRAQGETEGLIGFFANMLVLRTKASPESSFRELLAQVREVTLGAYAHQDVPFEKLVEELQPERDLSRSPLFQVTLTLQNTPVTEVKLGDGLTLSGVESEGRTSKFDLSLVVEEVPGGVVVAANYNTGLFEAETVRRLLHHLRTLLEAAIAGPATRLAELPLMGSEELHRLVKEWSGTASEYPREASLSALFEAQVQRTPDAVAVEYEDRRLTYGELNRRANQLAHHLRAMGVGPEVRVGLCVERSLELVVSVLGILKAGGVYVPLDASYPLERLAWMKAEAGVVVLVAQEKLADEVAAGGELVVCVDTEWDTQIALQPEVAPSTHVGGGNLAYVMFTSGSTGKPKGVGVPHRAVSRLVLGTDFAHFGPEEVWLQLAPISFDASTLEVWGALLHGAKLVVYPAGTPSLEELGRKLESSGVTSLWLTAALFEQMQARQPKALAGVRQLLAGGDALPVLRVKERLAAGGVLINGYGPTENTTFSSTYRMERPEEVGASVSIGRPVKNTVAYVLDGAMRPVPVGVPGELYVGGDGLAVGYVGRPELTAERFVPNPYGEGERLYRTGDVVRWLGNGTLEFLGRADTQVKVRGYRIELGEVEAVLAQHGGVNEAVVVAREDGGEGKRLVAYVTAQEGAELESSALRSHMKQRLPEYMVPSAYVVLESLPLTPNGKVDRKALPAPDTEGTASEKYVAPRTATEKTLAAIFVDVLKVERVGLDGDFFELGGHSLLATQLVSRVREELQVELPLRDIFECPTVEKLAQRLDHTSKTDGGAQPPPLVRVPRDRALPLSFAQQRLWFLAQLEPDSTVYNVPASVRLTGALNVPALKQSFDALVHRHEALRTTFRTEGGSPVQVIDPRGGARLDIVDLRSLPAARREEEAQRIAQEASQRPFDLESGPLLRIALLALSEQDHVLVLVMHHIVSDGWSMGLLVRELTELYASFSQGQPSHLPELPLQYADYAVWQREWLQGDVLDAQLGYWKQRLDGAPRLLELPTDRPRPAVQSLEGAYVPFTLGRELSEAVHALARREGVTPFMVLLAAFQAVLARYSGQDDVSVGSPIAGRTRAETEGLIGFFVNTLVLRTRLEGSPSFRELLARVREVTLGAYAHQDVPFEKLVEALRPERSLSHSPLFQVMLTFDSTPDAGGGAQAGMGMKHVAVEHRVSRFDLSLGFVEGKDGFSGGLEYSTVLFEPATAARLLAHLKTLLEGAVTEPDRSVYALPLLGADEQRRLLVEWNDTGSGDVEEASIHALVERQAAATPDAVAVVAGDEVLTYRELMQRSDRLARKLRTLGVGPEVRVGLCAERNADLLIAVLGILKAGGAYVPLDPAYPSQRLAFMIEDSQPRVLVGQRALLDALPHGDVARLALDDANGVVAEAEAAPVPGSTPDHLAYVLFTSGSTGRPKGVALAHRSAVAFLRWTTRAFSSDELVGVLASTSLNFDLSVFEMFAPLIRGGAVVIARNALELPSLPGARRVSLVNTVPSAMAELVRAHAVPDSVRTVNLAGEPLAQSLVEAIHQSAPGVQRVLNLYGPTEDTTYSTWTMAPRGATREPTVGRPIEGTRAYVLDALGQPVPQGVAGELYLGGAGLARGYVDRPELTAERFVPDAFSPRPGARLYRTGDRVRWLPDGVLQYLGRIDQQVKVRGFRIELGEIEAVLRRHPDVREAVALVHDDGSEGRRLVAYIVPQPDRVPDATALRRFVKEGLPDFMVPSAVMVLASLPLTPNGKVDRKALPAPDALRPESTRAYVAPRDALELLLMRIWEELLGTGPIGIHSDFFELGGHSLLAMRMVSLIRERLGRSLPVVSLFQAGTLAELASRLRQSPGHASPLVPIQSGGSQRPVFCVHPVSGNVLPYLELSRRLGPDQPFYAFQALGLDGERAPLGTVEAMASTYVEAMRGVQASGPYRLAGWSLGGVVAFEMARQLEQQGEQVEQLTLIDAYAFDQRPAEPVGAEWIAARFVEFTGQLLGLPVSELMADAHPADEASLLGRLLELGRRTGVLAQGVGSEQLHALYRVYESNLRALWDFQPGRYGGRVTLLRASETHVPTGTDGGWGALAAGGVEVHELSGDHHSILRAPAVDVIAETMTLSQTGANAISVRAQGFV</sequence>
<feature type="domain" description="Carrier" evidence="4">
    <location>
        <begin position="1387"/>
        <end position="1462"/>
    </location>
</feature>
<dbReference type="Gene3D" id="3.30.559.30">
    <property type="entry name" value="Nonribosomal peptide synthetase, condensation domain"/>
    <property type="match status" value="3"/>
</dbReference>
<feature type="domain" description="Carrier" evidence="4">
    <location>
        <begin position="322"/>
        <end position="397"/>
    </location>
</feature>
<dbReference type="InterPro" id="IPR023213">
    <property type="entry name" value="CAT-like_dom_sf"/>
</dbReference>
<dbReference type="PROSITE" id="PS00455">
    <property type="entry name" value="AMP_BINDING"/>
    <property type="match status" value="3"/>
</dbReference>
<evidence type="ECO:0000256" key="3">
    <source>
        <dbReference type="ARBA" id="ARBA00022553"/>
    </source>
</evidence>
<keyword evidence="2" id="KW-0596">Phosphopantetheine</keyword>
<dbReference type="Gene3D" id="2.30.38.10">
    <property type="entry name" value="Luciferase, Domain 3"/>
    <property type="match status" value="4"/>
</dbReference>
<dbReference type="InterPro" id="IPR010071">
    <property type="entry name" value="AA_adenyl_dom"/>
</dbReference>
<dbReference type="SUPFAM" id="SSF53474">
    <property type="entry name" value="alpha/beta-Hydrolases"/>
    <property type="match status" value="1"/>
</dbReference>
<dbReference type="InterPro" id="IPR020845">
    <property type="entry name" value="AMP-binding_CS"/>
</dbReference>
<name>A0ABY0MZ40_9BACT</name>
<dbReference type="Gene3D" id="3.30.300.30">
    <property type="match status" value="4"/>
</dbReference>
<dbReference type="SUPFAM" id="SSF47336">
    <property type="entry name" value="ACP-like"/>
    <property type="match status" value="4"/>
</dbReference>
<dbReference type="Proteomes" id="UP000198717">
    <property type="component" value="Unassembled WGS sequence"/>
</dbReference>
<dbReference type="InterPro" id="IPR020802">
    <property type="entry name" value="TesA-like"/>
</dbReference>
<keyword evidence="6" id="KW-1185">Reference proteome</keyword>
<dbReference type="CDD" id="cd12115">
    <property type="entry name" value="A_NRPS_Sfm_like"/>
    <property type="match status" value="1"/>
</dbReference>
<dbReference type="Gene3D" id="3.40.50.980">
    <property type="match status" value="7"/>
</dbReference>
<organism evidence="5 6">
    <name type="scientific">Myxococcus virescens</name>
    <dbReference type="NCBI Taxonomy" id="83456"/>
    <lineage>
        <taxon>Bacteria</taxon>
        <taxon>Pseudomonadati</taxon>
        <taxon>Myxococcota</taxon>
        <taxon>Myxococcia</taxon>
        <taxon>Myxococcales</taxon>
        <taxon>Cystobacterineae</taxon>
        <taxon>Myxococcaceae</taxon>
        <taxon>Myxococcus</taxon>
    </lineage>
</organism>
<dbReference type="PANTHER" id="PTHR45527">
    <property type="entry name" value="NONRIBOSOMAL PEPTIDE SYNTHETASE"/>
    <property type="match status" value="1"/>
</dbReference>
<feature type="domain" description="Carrier" evidence="4">
    <location>
        <begin position="3502"/>
        <end position="3577"/>
    </location>
</feature>
<dbReference type="CDD" id="cd05930">
    <property type="entry name" value="A_NRPS"/>
    <property type="match status" value="1"/>
</dbReference>
<dbReference type="InterPro" id="IPR020806">
    <property type="entry name" value="PKS_PP-bd"/>
</dbReference>
<dbReference type="RefSeq" id="WP_167371164.1">
    <property type="nucleotide sequence ID" value="NZ_FNAJ01000011.1"/>
</dbReference>
<dbReference type="InterPro" id="IPR009081">
    <property type="entry name" value="PP-bd_ACP"/>
</dbReference>
<dbReference type="InterPro" id="IPR025110">
    <property type="entry name" value="AMP-bd_C"/>
</dbReference>
<dbReference type="PANTHER" id="PTHR45527:SF1">
    <property type="entry name" value="FATTY ACID SYNTHASE"/>
    <property type="match status" value="1"/>
</dbReference>
<feature type="non-terminal residue" evidence="5">
    <location>
        <position position="1"/>
    </location>
</feature>
<comment type="caution">
    <text evidence="5">The sequence shown here is derived from an EMBL/GenBank/DDBJ whole genome shotgun (WGS) entry which is preliminary data.</text>
</comment>
<evidence type="ECO:0000256" key="2">
    <source>
        <dbReference type="ARBA" id="ARBA00022450"/>
    </source>
</evidence>
<dbReference type="PROSITE" id="PS00012">
    <property type="entry name" value="PHOSPHOPANTETHEINE"/>
    <property type="match status" value="4"/>
</dbReference>
<evidence type="ECO:0000256" key="1">
    <source>
        <dbReference type="ARBA" id="ARBA00001957"/>
    </source>
</evidence>
<dbReference type="SUPFAM" id="SSF52777">
    <property type="entry name" value="CoA-dependent acyltransferases"/>
    <property type="match status" value="6"/>
</dbReference>
<dbReference type="InterPro" id="IPR036736">
    <property type="entry name" value="ACP-like_sf"/>
</dbReference>
<evidence type="ECO:0000259" key="4">
    <source>
        <dbReference type="PROSITE" id="PS50075"/>
    </source>
</evidence>
<dbReference type="NCBIfam" id="TIGR01733">
    <property type="entry name" value="AA-adenyl-dom"/>
    <property type="match status" value="3"/>
</dbReference>
<dbReference type="InterPro" id="IPR006162">
    <property type="entry name" value="Ppantetheine_attach_site"/>
</dbReference>